<keyword evidence="1" id="KW-0812">Transmembrane</keyword>
<dbReference type="AlphaFoldDB" id="A0A1A9UHK6"/>
<evidence type="ECO:0000256" key="1">
    <source>
        <dbReference type="SAM" id="Phobius"/>
    </source>
</evidence>
<sequence length="110" mass="12335">MNEKLRHTPFIPAFSYCGCVQLNNTVTAHLAVLVTVSVTVTVTMSQLYERVRKLHNKTLDFVLHTKTISHQTRNIDAQSCSAAYFCLLQVKKMSGDQGDQGETFDASDIR</sequence>
<evidence type="ECO:0000313" key="3">
    <source>
        <dbReference type="Proteomes" id="UP000078200"/>
    </source>
</evidence>
<feature type="transmembrane region" description="Helical" evidence="1">
    <location>
        <begin position="30"/>
        <end position="48"/>
    </location>
</feature>
<keyword evidence="1" id="KW-1133">Transmembrane helix</keyword>
<keyword evidence="3" id="KW-1185">Reference proteome</keyword>
<dbReference type="VEuPathDB" id="VectorBase:GAUT005117"/>
<protein>
    <submittedName>
        <fullName evidence="2">Uncharacterized protein</fullName>
    </submittedName>
</protein>
<keyword evidence="1" id="KW-0472">Membrane</keyword>
<dbReference type="Proteomes" id="UP000078200">
    <property type="component" value="Unassembled WGS sequence"/>
</dbReference>
<name>A0A1A9UHK6_GLOAU</name>
<evidence type="ECO:0000313" key="2">
    <source>
        <dbReference type="EnsemblMetazoa" id="GAUT005117-PA"/>
    </source>
</evidence>
<organism evidence="2 3">
    <name type="scientific">Glossina austeni</name>
    <name type="common">Savannah tsetse fly</name>
    <dbReference type="NCBI Taxonomy" id="7395"/>
    <lineage>
        <taxon>Eukaryota</taxon>
        <taxon>Metazoa</taxon>
        <taxon>Ecdysozoa</taxon>
        <taxon>Arthropoda</taxon>
        <taxon>Hexapoda</taxon>
        <taxon>Insecta</taxon>
        <taxon>Pterygota</taxon>
        <taxon>Neoptera</taxon>
        <taxon>Endopterygota</taxon>
        <taxon>Diptera</taxon>
        <taxon>Brachycera</taxon>
        <taxon>Muscomorpha</taxon>
        <taxon>Hippoboscoidea</taxon>
        <taxon>Glossinidae</taxon>
        <taxon>Glossina</taxon>
    </lineage>
</organism>
<dbReference type="EnsemblMetazoa" id="GAUT005117-RA">
    <property type="protein sequence ID" value="GAUT005117-PA"/>
    <property type="gene ID" value="GAUT005117"/>
</dbReference>
<proteinExistence type="predicted"/>
<reference evidence="2" key="1">
    <citation type="submission" date="2020-05" db="UniProtKB">
        <authorList>
            <consortium name="EnsemblMetazoa"/>
        </authorList>
    </citation>
    <scope>IDENTIFICATION</scope>
    <source>
        <strain evidence="2">TTRI</strain>
    </source>
</reference>
<accession>A0A1A9UHK6</accession>